<dbReference type="OrthoDB" id="3980068at2759"/>
<name>A0A9P8PQR6_WICPI</name>
<sequence length="176" mass="19435">MPQHWRNSQVPYFITVKDHNTINHGSTTPTTTSSTDSNGTHAHSSSLKIGTRVSYPQVKFLFQDDPPLTDALEDEDIVLELDTTGSQIINSSVGNGEVFQITGDVEITTNGTENNIKSVDINRVPSQIEGMEDLLKNITINRSSDGDVDDDLEQLQNLVHIFNQRNQLLLGCVKSV</sequence>
<dbReference type="AlphaFoldDB" id="A0A9P8PQR6"/>
<protein>
    <submittedName>
        <fullName evidence="2">Uncharacterized protein</fullName>
    </submittedName>
</protein>
<comment type="caution">
    <text evidence="2">The sequence shown here is derived from an EMBL/GenBank/DDBJ whole genome shotgun (WGS) entry which is preliminary data.</text>
</comment>
<dbReference type="EMBL" id="JAEUBG010005348">
    <property type="protein sequence ID" value="KAH3675804.1"/>
    <property type="molecule type" value="Genomic_DNA"/>
</dbReference>
<reference evidence="2" key="1">
    <citation type="journal article" date="2021" name="Open Biol.">
        <title>Shared evolutionary footprints suggest mitochondrial oxidative damage underlies multiple complex I losses in fungi.</title>
        <authorList>
            <person name="Schikora-Tamarit M.A."/>
            <person name="Marcet-Houben M."/>
            <person name="Nosek J."/>
            <person name="Gabaldon T."/>
        </authorList>
    </citation>
    <scope>NUCLEOTIDE SEQUENCE</scope>
    <source>
        <strain evidence="2">CBS2887</strain>
    </source>
</reference>
<reference evidence="2" key="2">
    <citation type="submission" date="2021-01" db="EMBL/GenBank/DDBJ databases">
        <authorList>
            <person name="Schikora-Tamarit M.A."/>
        </authorList>
    </citation>
    <scope>NUCLEOTIDE SEQUENCE</scope>
    <source>
        <strain evidence="2">CBS2887</strain>
    </source>
</reference>
<accession>A0A9P8PQR6</accession>
<organism evidence="2 3">
    <name type="scientific">Wickerhamomyces pijperi</name>
    <name type="common">Yeast</name>
    <name type="synonym">Pichia pijperi</name>
    <dbReference type="NCBI Taxonomy" id="599730"/>
    <lineage>
        <taxon>Eukaryota</taxon>
        <taxon>Fungi</taxon>
        <taxon>Dikarya</taxon>
        <taxon>Ascomycota</taxon>
        <taxon>Saccharomycotina</taxon>
        <taxon>Saccharomycetes</taxon>
        <taxon>Phaffomycetales</taxon>
        <taxon>Wickerhamomycetaceae</taxon>
        <taxon>Wickerhamomyces</taxon>
    </lineage>
</organism>
<feature type="region of interest" description="Disordered" evidence="1">
    <location>
        <begin position="18"/>
        <end position="47"/>
    </location>
</feature>
<evidence type="ECO:0000256" key="1">
    <source>
        <dbReference type="SAM" id="MobiDB-lite"/>
    </source>
</evidence>
<feature type="compositionally biased region" description="Low complexity" evidence="1">
    <location>
        <begin position="26"/>
        <end position="40"/>
    </location>
</feature>
<keyword evidence="3" id="KW-1185">Reference proteome</keyword>
<dbReference type="Proteomes" id="UP000774326">
    <property type="component" value="Unassembled WGS sequence"/>
</dbReference>
<gene>
    <name evidence="2" type="ORF">WICPIJ_009257</name>
</gene>
<evidence type="ECO:0000313" key="2">
    <source>
        <dbReference type="EMBL" id="KAH3675804.1"/>
    </source>
</evidence>
<proteinExistence type="predicted"/>
<evidence type="ECO:0000313" key="3">
    <source>
        <dbReference type="Proteomes" id="UP000774326"/>
    </source>
</evidence>